<dbReference type="OMA" id="PHHESAR"/>
<feature type="region of interest" description="Disordered" evidence="2">
    <location>
        <begin position="1775"/>
        <end position="1985"/>
    </location>
</feature>
<evidence type="ECO:0000313" key="3">
    <source>
        <dbReference type="EMBL" id="EGT49723.1"/>
    </source>
</evidence>
<feature type="region of interest" description="Disordered" evidence="2">
    <location>
        <begin position="9"/>
        <end position="340"/>
    </location>
</feature>
<feature type="compositionally biased region" description="Basic and acidic residues" evidence="2">
    <location>
        <begin position="1469"/>
        <end position="1486"/>
    </location>
</feature>
<feature type="compositionally biased region" description="Low complexity" evidence="2">
    <location>
        <begin position="785"/>
        <end position="804"/>
    </location>
</feature>
<dbReference type="Proteomes" id="UP000008068">
    <property type="component" value="Unassembled WGS sequence"/>
</dbReference>
<feature type="compositionally biased region" description="Low complexity" evidence="2">
    <location>
        <begin position="1813"/>
        <end position="1846"/>
    </location>
</feature>
<feature type="coiled-coil region" evidence="1">
    <location>
        <begin position="577"/>
        <end position="608"/>
    </location>
</feature>
<evidence type="ECO:0000256" key="2">
    <source>
        <dbReference type="SAM" id="MobiDB-lite"/>
    </source>
</evidence>
<feature type="compositionally biased region" description="Low complexity" evidence="2">
    <location>
        <begin position="1487"/>
        <end position="1510"/>
    </location>
</feature>
<dbReference type="CDD" id="cd22249">
    <property type="entry name" value="UDM1_RNF168_RNF169-like"/>
    <property type="match status" value="1"/>
</dbReference>
<evidence type="ECO:0000313" key="4">
    <source>
        <dbReference type="Proteomes" id="UP000008068"/>
    </source>
</evidence>
<feature type="compositionally biased region" description="Basic and acidic residues" evidence="2">
    <location>
        <begin position="1163"/>
        <end position="1177"/>
    </location>
</feature>
<feature type="compositionally biased region" description="Basic and acidic residues" evidence="2">
    <location>
        <begin position="218"/>
        <end position="227"/>
    </location>
</feature>
<organism evidence="4">
    <name type="scientific">Caenorhabditis brenneri</name>
    <name type="common">Nematode worm</name>
    <dbReference type="NCBI Taxonomy" id="135651"/>
    <lineage>
        <taxon>Eukaryota</taxon>
        <taxon>Metazoa</taxon>
        <taxon>Ecdysozoa</taxon>
        <taxon>Nematoda</taxon>
        <taxon>Chromadorea</taxon>
        <taxon>Rhabditida</taxon>
        <taxon>Rhabditina</taxon>
        <taxon>Rhabditomorpha</taxon>
        <taxon>Rhabditoidea</taxon>
        <taxon>Rhabditidae</taxon>
        <taxon>Peloderinae</taxon>
        <taxon>Caenorhabditis</taxon>
    </lineage>
</organism>
<feature type="compositionally biased region" description="Basic residues" evidence="2">
    <location>
        <begin position="1686"/>
        <end position="1698"/>
    </location>
</feature>
<dbReference type="STRING" id="135651.G0MCM2"/>
<dbReference type="HOGENOM" id="CLU_234197_0_0_1"/>
<gene>
    <name evidence="3" type="ORF">CAEBREN_01207</name>
</gene>
<feature type="compositionally biased region" description="Basic and acidic residues" evidence="2">
    <location>
        <begin position="275"/>
        <end position="316"/>
    </location>
</feature>
<dbReference type="InParanoid" id="G0MCM2"/>
<dbReference type="eggNOG" id="ENOG502RVE1">
    <property type="taxonomic scope" value="Eukaryota"/>
</dbReference>
<feature type="compositionally biased region" description="Pro residues" evidence="2">
    <location>
        <begin position="134"/>
        <end position="146"/>
    </location>
</feature>
<feature type="region of interest" description="Disordered" evidence="2">
    <location>
        <begin position="666"/>
        <end position="1198"/>
    </location>
</feature>
<feature type="compositionally biased region" description="Low complexity" evidence="2">
    <location>
        <begin position="124"/>
        <end position="133"/>
    </location>
</feature>
<dbReference type="EMBL" id="GL379790">
    <property type="protein sequence ID" value="EGT49723.1"/>
    <property type="molecule type" value="Genomic_DNA"/>
</dbReference>
<feature type="compositionally biased region" description="Polar residues" evidence="2">
    <location>
        <begin position="177"/>
        <end position="188"/>
    </location>
</feature>
<keyword evidence="1" id="KW-0175">Coiled coil</keyword>
<feature type="compositionally biased region" description="Low complexity" evidence="2">
    <location>
        <begin position="1887"/>
        <end position="1898"/>
    </location>
</feature>
<name>G0MCM2_CAEBE</name>
<feature type="compositionally biased region" description="Polar residues" evidence="2">
    <location>
        <begin position="827"/>
        <end position="848"/>
    </location>
</feature>
<feature type="compositionally biased region" description="Basic and acidic residues" evidence="2">
    <location>
        <begin position="1023"/>
        <end position="1034"/>
    </location>
</feature>
<feature type="region of interest" description="Disordered" evidence="2">
    <location>
        <begin position="1645"/>
        <end position="1714"/>
    </location>
</feature>
<sequence>MARYWLMVIGRDSSSRSRSVSESEWYPQRSRAQSPPENHRMPVQWNNLYSNPPGARPGPSDQRARGGQDGASRARDFSRDRSPDSPPPTRSQSLFSKARAEEKPAEAGGLLVQQAPGRQNGANRSRSLSRSRSPPSPPSPPPPRSPSPFATAQAEEKPADAGEPATPAWRRQDRNGSPDSRPSGQRAQQIDWAPPARQEEGGNRWERRQSEGHWNSSRRQDNGERNGERRHHSRQESSRASHRSGDRGRHHHSRNGEGRSSRRQSSPPAIPANPIDRENERLPNRGEETQEHDRTQRRWPRDMYKKVKSEAPEVSERSISPTPTRGSRQINSNGSSGSRIVGVVELDDDEQQVTIQVASHLPTVPLVSDDTGPPGPAALPTPSQPVTHTNIQMDAATEHRLREVLAPFFPELAQASPSFMDPRQGNVGNHQFPPPVPSPYMGSGPGTSSHVAAAPAPYVPSQPGTVAVPQHLPPTPSPCVTAAPGTVAIPQFPSNQFSFPPPPLGTVPVQQFPHHQMPFQPPATPQYQPLQPYFQPYHVAPEVEAQQRARMEDQLRWQRDFLARSQAEERRSREIGLEKLRIANEKEVQRLKKDREDFEMKKAEEEALRKIARMEDEFQLQMELRGLETIRRIQEKEAERDLAARRSQHILGPSSQAQRMALEYQEMAAERDQWSDEEIPDTNFQSTSAGPPLRRYRPPTPIPRDEMGRYAAEEVVFIGDGDEVAPDPNIPSTSTASPRGHWRVRGEDGKFLKPGSSHQTEANRPGPQRRSMAQASGPSSDVQGASRPSRTSTAAASATPTTSSLIPSDPRRSTRLSSVAAGASIPATDTPTFSSFAPSDPCLSSRSTYVAPGAATLATAPIPASDTPSTSGLRRSGRASAGIPGWRRQPSEETEAAPSTSTSATRSTRKRVSEIGTSSSKKSKKDFVSDVRTPLPPHHESARLLRSRKNGGDHQEKSQRGLDHQTEALQEASSPAVPLPETARQLHRQNQDPVTSPFTPEAIEKEKALEARGQAGFGGAARSDPREQGDRPVVPRDPSQQRSERGQQGGGGREDFSRRNNSYDNNRRQNTYQAEQSVARRQESRYGGGSGPRDQDPRNRTSQPWRQNGGERLGGSGHKERELYRPPTQRGEQAAVTSSGQRDRRGSPARPQSGLRGRGHSSIHSDHPLRQDVKPESPEEIPTRTVPATSRRQIAAQPSRGSRVIDVIELGDDDEVPVAAHISTAPPVVIPPPAPPRAVPSSGQGMVQPYRQMDEATMDQFRGFLLQMFPPASAPHVASQPGTVAVPQLPPPAQSSYVASQPGTVAVPQFPPPAPSTHVAAAPGTVAIPEFQMSYPPPPLGTVPVQQFPQHQMAYPQPTTPQFPQPQPYYQPYHVAPEVEAQQRARMADQFRWEQEYFARRQGEERRLRELQLEQLRIAREHEEDRLMRAQEELERKKRREEQDRELTRIEEELALQRRRREVEVRRWRAQEEERAAEHPEHRAEPAVRYPAEPAARYPAEPAARYPAEPAAEHPALEEEDIVVLSDDEEIPRVRSPRVYLSDSEDEVELRMPEERRREQNERRRRRMPEYDAATPSQTPRERAMDQFHMDYEEQPNVPSTSDRVPRRRYRTPTPAPQEDEMATSSAYHLLRSATFHDESAKLLLTSAGGQAEQEAAAQVVDIEDSDEDEAPDPNVPSTSTAPPRGRGRRRGRGRGRGKSPTPPLTGEWVRGKDGVFRLEDIDSGSLPEKRQFVADYEYRTSRLLPRHQAFAEVEADRQRRDPNAIPIDVAALARSNAPLPVRAPGSPARPAPGQSPPRALAQSPSRVPAAQSPTAPGGSTSATTSTSTSSSSRPARSTRASSGAAQATMGSTPGAPVAAPVTPTTVTPSNSRPARSTRASSGAAQAAVGPTPGTPVAAPVPPTSALSGSRTTRLSAGSSSTPVLRRSTRATAGQSGQLADPESSDESDAAPSTSTPVRRSARKRASNVGSNSSKKSKKDLTTVI</sequence>
<feature type="compositionally biased region" description="Polar residues" evidence="2">
    <location>
        <begin position="771"/>
        <end position="783"/>
    </location>
</feature>
<feature type="compositionally biased region" description="Basic and acidic residues" evidence="2">
    <location>
        <begin position="197"/>
        <end position="211"/>
    </location>
</feature>
<accession>G0MCM2</accession>
<feature type="compositionally biased region" description="Basic and acidic residues" evidence="2">
    <location>
        <begin position="1549"/>
        <end position="1562"/>
    </location>
</feature>
<feature type="compositionally biased region" description="Basic and acidic residues" evidence="2">
    <location>
        <begin position="234"/>
        <end position="247"/>
    </location>
</feature>
<keyword evidence="4" id="KW-1185">Reference proteome</keyword>
<feature type="region of interest" description="Disordered" evidence="2">
    <location>
        <begin position="1469"/>
        <end position="1624"/>
    </location>
</feature>
<reference evidence="4" key="1">
    <citation type="submission" date="2011-07" db="EMBL/GenBank/DDBJ databases">
        <authorList>
            <consortium name="Caenorhabditis brenneri Sequencing and Analysis Consortium"/>
            <person name="Wilson R.K."/>
        </authorList>
    </citation>
    <scope>NUCLEOTIDE SEQUENCE [LARGE SCALE GENOMIC DNA]</scope>
    <source>
        <strain evidence="4">PB2801</strain>
    </source>
</reference>
<feature type="compositionally biased region" description="Low complexity" evidence="2">
    <location>
        <begin position="896"/>
        <end position="906"/>
    </location>
</feature>
<protein>
    <submittedName>
        <fullName evidence="3">Uncharacterized protein</fullName>
    </submittedName>
</protein>
<evidence type="ECO:0000256" key="1">
    <source>
        <dbReference type="SAM" id="Coils"/>
    </source>
</evidence>
<feature type="compositionally biased region" description="Low complexity" evidence="2">
    <location>
        <begin position="1648"/>
        <end position="1659"/>
    </location>
</feature>
<feature type="coiled-coil region" evidence="1">
    <location>
        <begin position="1394"/>
        <end position="1460"/>
    </location>
</feature>
<feature type="compositionally biased region" description="Basic and acidic residues" evidence="2">
    <location>
        <begin position="703"/>
        <end position="712"/>
    </location>
</feature>
<feature type="compositionally biased region" description="Acidic residues" evidence="2">
    <location>
        <begin position="1662"/>
        <end position="1672"/>
    </location>
</feature>
<feature type="compositionally biased region" description="Low complexity" evidence="2">
    <location>
        <begin position="1853"/>
        <end position="1869"/>
    </location>
</feature>
<feature type="compositionally biased region" description="Basic and acidic residues" evidence="2">
    <location>
        <begin position="1580"/>
        <end position="1592"/>
    </location>
</feature>
<proteinExistence type="predicted"/>
<feature type="compositionally biased region" description="Basic and acidic residues" evidence="2">
    <location>
        <begin position="62"/>
        <end position="83"/>
    </location>
</feature>
<feature type="compositionally biased region" description="Low complexity" evidence="2">
    <location>
        <begin position="1059"/>
        <end position="1070"/>
    </location>
</feature>
<feature type="compositionally biased region" description="Polar residues" evidence="2">
    <location>
        <begin position="317"/>
        <end position="338"/>
    </location>
</feature>
<feature type="compositionally biased region" description="Polar residues" evidence="2">
    <location>
        <begin position="1870"/>
        <end position="1884"/>
    </location>
</feature>
<feature type="compositionally biased region" description="Acidic residues" evidence="2">
    <location>
        <begin position="1518"/>
        <end position="1530"/>
    </location>
</feature>
<feature type="compositionally biased region" description="Polar residues" evidence="2">
    <location>
        <begin position="1905"/>
        <end position="1923"/>
    </location>
</feature>
<feature type="compositionally biased region" description="Basic and acidic residues" evidence="2">
    <location>
        <begin position="950"/>
        <end position="966"/>
    </location>
</feature>